<protein>
    <submittedName>
        <fullName evidence="1">PBS lyase</fullName>
    </submittedName>
</protein>
<dbReference type="InterPro" id="IPR011989">
    <property type="entry name" value="ARM-like"/>
</dbReference>
<name>A0A494WU14_9FIRM</name>
<proteinExistence type="predicted"/>
<dbReference type="InterPro" id="IPR054701">
    <property type="entry name" value="DVU0298-like"/>
</dbReference>
<dbReference type="RefSeq" id="WP_121450048.1">
    <property type="nucleotide sequence ID" value="NZ_RBWE01000001.1"/>
</dbReference>
<dbReference type="InterPro" id="IPR018247">
    <property type="entry name" value="EF_Hand_1_Ca_BS"/>
</dbReference>
<evidence type="ECO:0000313" key="1">
    <source>
        <dbReference type="EMBL" id="RKO65572.1"/>
    </source>
</evidence>
<dbReference type="NCBIfam" id="NF045662">
    <property type="entry name" value="DVU0298_fam"/>
    <property type="match status" value="1"/>
</dbReference>
<dbReference type="Gene3D" id="1.25.10.10">
    <property type="entry name" value="Leucine-rich Repeat Variant"/>
    <property type="match status" value="1"/>
</dbReference>
<dbReference type="SUPFAM" id="SSF48371">
    <property type="entry name" value="ARM repeat"/>
    <property type="match status" value="1"/>
</dbReference>
<dbReference type="EMBL" id="RBWE01000001">
    <property type="protein sequence ID" value="RKO65572.1"/>
    <property type="molecule type" value="Genomic_DNA"/>
</dbReference>
<evidence type="ECO:0000313" key="2">
    <source>
        <dbReference type="Proteomes" id="UP000271256"/>
    </source>
</evidence>
<keyword evidence="2" id="KW-1185">Reference proteome</keyword>
<keyword evidence="1" id="KW-0456">Lyase</keyword>
<sequence length="369" mass="41067">MRGRPPLKDYIQIPKCPFCGMNIERPQEVVATANSPGMPVGSCTCGAVYAFDVSGRNLGSAFIEALVFACNMDWDMAWGLLPDKDYREEIVKNYDLQNHLIIPGGFFEGRKIAGALYFIRLNRDMLEVTRQSVTRLLDRPAISYVPGEKADFNEGKKVSKKELEAWVKEYRVESVLRAVHQDHKILWLLRRLLCADDPLIRMRAADLMGKAAKIVALERPGKVTELLKALFNSLADTGASSWATLDAVGEIMGNSIDEFSGYLSALLPLLHEDHLQADVLRALHRIAAANPELLRKFSSLFISFLGDSNPEVRGYAVLILGALGETGARTELESLRGDDSEIALYESGRLIKKSVGRLAEEALRDMNWL</sequence>
<gene>
    <name evidence="1" type="ORF">D7024_00370</name>
</gene>
<dbReference type="GO" id="GO:0016829">
    <property type="term" value="F:lyase activity"/>
    <property type="evidence" value="ECO:0007669"/>
    <property type="project" value="UniProtKB-KW"/>
</dbReference>
<accession>A0A494WU14</accession>
<organism evidence="1 2">
    <name type="scientific">Desulfofundulus salinus</name>
    <dbReference type="NCBI Taxonomy" id="2419843"/>
    <lineage>
        <taxon>Bacteria</taxon>
        <taxon>Bacillati</taxon>
        <taxon>Bacillota</taxon>
        <taxon>Clostridia</taxon>
        <taxon>Eubacteriales</taxon>
        <taxon>Peptococcaceae</taxon>
        <taxon>Desulfofundulus</taxon>
    </lineage>
</organism>
<comment type="caution">
    <text evidence="1">The sequence shown here is derived from an EMBL/GenBank/DDBJ whole genome shotgun (WGS) entry which is preliminary data.</text>
</comment>
<dbReference type="PROSITE" id="PS00018">
    <property type="entry name" value="EF_HAND_1"/>
    <property type="match status" value="1"/>
</dbReference>
<dbReference type="Proteomes" id="UP000271256">
    <property type="component" value="Unassembled WGS sequence"/>
</dbReference>
<reference evidence="1 2" key="1">
    <citation type="submission" date="2018-10" db="EMBL/GenBank/DDBJ databases">
        <authorList>
            <person name="Grouzdev D.S."/>
            <person name="Krutkina M.S."/>
            <person name="Tourova T.P."/>
            <person name="Nazina T.N."/>
        </authorList>
    </citation>
    <scope>NUCLEOTIDE SEQUENCE [LARGE SCALE GENOMIC DNA]</scope>
    <source>
        <strain evidence="1 2">435</strain>
    </source>
</reference>
<dbReference type="InterPro" id="IPR016024">
    <property type="entry name" value="ARM-type_fold"/>
</dbReference>
<dbReference type="AlphaFoldDB" id="A0A494WU14"/>
<dbReference type="OrthoDB" id="9774367at2"/>